<dbReference type="VEuPathDB" id="TriTrypDB:TM35_000221120"/>
<dbReference type="RefSeq" id="XP_028881379.1">
    <property type="nucleotide sequence ID" value="XM_029027159.1"/>
</dbReference>
<dbReference type="SUPFAM" id="SSF56784">
    <property type="entry name" value="HAD-like"/>
    <property type="match status" value="1"/>
</dbReference>
<evidence type="ECO:0000313" key="1">
    <source>
        <dbReference type="EMBL" id="ORC87313.1"/>
    </source>
</evidence>
<dbReference type="PANTHER" id="PTHR46191:SF2">
    <property type="entry name" value="HALOACID DEHALOGENASE-LIKE HYDROLASE DOMAIN-CONTAINING PROTEIN 3"/>
    <property type="match status" value="1"/>
</dbReference>
<protein>
    <recommendedName>
        <fullName evidence="3">Haloacid dehalogenase-like hydrolase</fullName>
    </recommendedName>
</protein>
<name>A0A1X0NS57_9TRYP</name>
<dbReference type="EMBL" id="NBCO01000022">
    <property type="protein sequence ID" value="ORC87313.1"/>
    <property type="molecule type" value="Genomic_DNA"/>
</dbReference>
<organism evidence="1 2">
    <name type="scientific">Trypanosoma theileri</name>
    <dbReference type="NCBI Taxonomy" id="67003"/>
    <lineage>
        <taxon>Eukaryota</taxon>
        <taxon>Discoba</taxon>
        <taxon>Euglenozoa</taxon>
        <taxon>Kinetoplastea</taxon>
        <taxon>Metakinetoplastina</taxon>
        <taxon>Trypanosomatida</taxon>
        <taxon>Trypanosomatidae</taxon>
        <taxon>Trypanosoma</taxon>
    </lineage>
</organism>
<comment type="caution">
    <text evidence="1">The sequence shown here is derived from an EMBL/GenBank/DDBJ whole genome shotgun (WGS) entry which is preliminary data.</text>
</comment>
<dbReference type="GO" id="GO:0005634">
    <property type="term" value="C:nucleus"/>
    <property type="evidence" value="ECO:0007669"/>
    <property type="project" value="TreeGrafter"/>
</dbReference>
<reference evidence="1 2" key="1">
    <citation type="submission" date="2017-03" db="EMBL/GenBank/DDBJ databases">
        <title>An alternative strategy for trypanosome survival in the mammalian bloodstream revealed through genome and transcriptome analysis of the ubiquitous bovine parasite Trypanosoma (Megatrypanum) theileri.</title>
        <authorList>
            <person name="Kelly S."/>
            <person name="Ivens A."/>
            <person name="Mott A."/>
            <person name="O'Neill E."/>
            <person name="Emms D."/>
            <person name="Macleod O."/>
            <person name="Voorheis P."/>
            <person name="Matthews J."/>
            <person name="Matthews K."/>
            <person name="Carrington M."/>
        </authorList>
    </citation>
    <scope>NUCLEOTIDE SEQUENCE [LARGE SCALE GENOMIC DNA]</scope>
    <source>
        <strain evidence="1">Edinburgh</strain>
    </source>
</reference>
<proteinExistence type="predicted"/>
<dbReference type="CDD" id="cd01427">
    <property type="entry name" value="HAD_like"/>
    <property type="match status" value="1"/>
</dbReference>
<dbReference type="Proteomes" id="UP000192257">
    <property type="component" value="Unassembled WGS sequence"/>
</dbReference>
<evidence type="ECO:0000313" key="2">
    <source>
        <dbReference type="Proteomes" id="UP000192257"/>
    </source>
</evidence>
<dbReference type="PANTHER" id="PTHR46191">
    <property type="match status" value="1"/>
</dbReference>
<dbReference type="InterPro" id="IPR051828">
    <property type="entry name" value="HAD-like_hydrolase_domain"/>
</dbReference>
<accession>A0A1X0NS57</accession>
<sequence>MAVTIGVSFDLLGSLIAVHPSAGHQYAIDMVKFLEKKGIREPNINIEILDANAFRALKTELTNDRAKWVSQGLGEAKMMPIGGTTEESVLDFWSRVIHRSFDDDGAFCNYDKRVMSVLQESSNSPEWNEFLKSVFERFATPEPYRWLPEALPTLSALEEWRGHKHSRGIKCTPPAILTNADYRFVSVVKEMVKQHSNKPLIGSLFSADRVGVGKPSARGISLASKASGVTSMKHWIHVGDGEEDRLAAERAGCHFLHCSPTKGPEWARLRGMLEEVCGSVDKRVSVAT</sequence>
<dbReference type="AlphaFoldDB" id="A0A1X0NS57"/>
<keyword evidence="2" id="KW-1185">Reference proteome</keyword>
<dbReference type="GeneID" id="39986939"/>
<dbReference type="InterPro" id="IPR023214">
    <property type="entry name" value="HAD_sf"/>
</dbReference>
<evidence type="ECO:0008006" key="3">
    <source>
        <dbReference type="Google" id="ProtNLM"/>
    </source>
</evidence>
<gene>
    <name evidence="1" type="ORF">TM35_000221120</name>
</gene>
<dbReference type="Gene3D" id="3.40.50.1000">
    <property type="entry name" value="HAD superfamily/HAD-like"/>
    <property type="match status" value="1"/>
</dbReference>
<dbReference type="InterPro" id="IPR036412">
    <property type="entry name" value="HAD-like_sf"/>
</dbReference>
<dbReference type="OrthoDB" id="270674at2759"/>
<dbReference type="Pfam" id="PF00702">
    <property type="entry name" value="Hydrolase"/>
    <property type="match status" value="1"/>
</dbReference>